<proteinExistence type="predicted"/>
<organism evidence="7 8">
    <name type="scientific">Streptococcus pneumoniae</name>
    <dbReference type="NCBI Taxonomy" id="1313"/>
    <lineage>
        <taxon>Bacteria</taxon>
        <taxon>Bacillati</taxon>
        <taxon>Bacillota</taxon>
        <taxon>Bacilli</taxon>
        <taxon>Lactobacillales</taxon>
        <taxon>Streptococcaceae</taxon>
        <taxon>Streptococcus</taxon>
    </lineage>
</organism>
<dbReference type="Pfam" id="PF00746">
    <property type="entry name" value="Gram_pos_anchor"/>
    <property type="match status" value="1"/>
</dbReference>
<evidence type="ECO:0000256" key="4">
    <source>
        <dbReference type="ARBA" id="ARBA00023088"/>
    </source>
</evidence>
<evidence type="ECO:0000256" key="2">
    <source>
        <dbReference type="ARBA" id="ARBA00022525"/>
    </source>
</evidence>
<dbReference type="NCBIfam" id="TIGR01167">
    <property type="entry name" value="LPXTG_anchor"/>
    <property type="match status" value="1"/>
</dbReference>
<keyword evidence="4" id="KW-0572">Peptidoglycan-anchor</keyword>
<feature type="compositionally biased region" description="Basic and acidic residues" evidence="5">
    <location>
        <begin position="184"/>
        <end position="194"/>
    </location>
</feature>
<evidence type="ECO:0000313" key="7">
    <source>
        <dbReference type="EMBL" id="TVX71147.1"/>
    </source>
</evidence>
<dbReference type="PROSITE" id="PS50847">
    <property type="entry name" value="GRAM_POS_ANCHORING"/>
    <property type="match status" value="1"/>
</dbReference>
<keyword evidence="2" id="KW-0964">Secreted</keyword>
<evidence type="ECO:0000256" key="1">
    <source>
        <dbReference type="ARBA" id="ARBA00022512"/>
    </source>
</evidence>
<feature type="domain" description="Gram-positive cocci surface proteins LPxTG" evidence="6">
    <location>
        <begin position="198"/>
        <end position="231"/>
    </location>
</feature>
<dbReference type="Proteomes" id="UP000315060">
    <property type="component" value="Unassembled WGS sequence"/>
</dbReference>
<protein>
    <submittedName>
        <fullName evidence="7">LPXTG cell wall anchor domain-containing protein</fullName>
    </submittedName>
</protein>
<keyword evidence="3" id="KW-0732">Signal</keyword>
<name>A0A559H6J9_STREE</name>
<comment type="caution">
    <text evidence="7">The sequence shown here is derived from an EMBL/GenBank/DDBJ whole genome shotgun (WGS) entry which is preliminary data.</text>
</comment>
<evidence type="ECO:0000313" key="8">
    <source>
        <dbReference type="Proteomes" id="UP000315060"/>
    </source>
</evidence>
<evidence type="ECO:0000256" key="5">
    <source>
        <dbReference type="SAM" id="MobiDB-lite"/>
    </source>
</evidence>
<reference evidence="7 8" key="1">
    <citation type="submission" date="2019-07" db="EMBL/GenBank/DDBJ databases">
        <authorList>
            <person name="Mohale T."/>
        </authorList>
    </citation>
    <scope>NUCLEOTIDE SEQUENCE [LARGE SCALE GENOMIC DNA]</scope>
    <source>
        <strain evidence="7 8">NTPn 59</strain>
    </source>
</reference>
<accession>A0A559H6J9</accession>
<dbReference type="AlphaFoldDB" id="A0A559H6J9"/>
<feature type="region of interest" description="Disordered" evidence="5">
    <location>
        <begin position="1"/>
        <end position="47"/>
    </location>
</feature>
<evidence type="ECO:0000259" key="6">
    <source>
        <dbReference type="PROSITE" id="PS50847"/>
    </source>
</evidence>
<feature type="non-terminal residue" evidence="7">
    <location>
        <position position="1"/>
    </location>
</feature>
<dbReference type="EMBL" id="VMYC01000054">
    <property type="protein sequence ID" value="TVX71147.1"/>
    <property type="molecule type" value="Genomic_DNA"/>
</dbReference>
<evidence type="ECO:0000256" key="3">
    <source>
        <dbReference type="ARBA" id="ARBA00022729"/>
    </source>
</evidence>
<dbReference type="InterPro" id="IPR019931">
    <property type="entry name" value="LPXTG_anchor"/>
</dbReference>
<keyword evidence="1" id="KW-0134">Cell wall</keyword>
<feature type="compositionally biased region" description="Low complexity" evidence="5">
    <location>
        <begin position="1"/>
        <end position="29"/>
    </location>
</feature>
<feature type="compositionally biased region" description="Polar residues" evidence="5">
    <location>
        <begin position="164"/>
        <end position="183"/>
    </location>
</feature>
<feature type="region of interest" description="Disordered" evidence="5">
    <location>
        <begin position="164"/>
        <end position="205"/>
    </location>
</feature>
<gene>
    <name evidence="7" type="ORF">AZJ28_03385</name>
</gene>
<sequence length="231" mass="24341">EQAPQAPQAPQAGDNNGAGEQAPQAPQAGDNNGAGEQAPQAGDQTFTGTVGSVNVTVLFDKPVNAEKVTVKEITEKDLVDKISRQAGGGSIRLFDLSLTKDGKETHVNEERTVRLALEGLGENVQVYHVKPDGQLELLDSKVEDGHVIFRINHFSLFAIKTMSTKSNQETPSNQATPSTQAKSTPKETTKDATSKKTLPNTGTADSTALLAAAASTAILGLGLAGRRRKED</sequence>